<dbReference type="InterPro" id="IPR004942">
    <property type="entry name" value="Roadblock/LAMTOR2_dom"/>
</dbReference>
<protein>
    <submittedName>
        <fullName evidence="2">Roadblock/LC7 domain-containing protein</fullName>
    </submittedName>
</protein>
<dbReference type="SMART" id="SM00960">
    <property type="entry name" value="Robl_LC7"/>
    <property type="match status" value="1"/>
</dbReference>
<dbReference type="Pfam" id="PF03259">
    <property type="entry name" value="Robl_LC7"/>
    <property type="match status" value="1"/>
</dbReference>
<reference evidence="3" key="2">
    <citation type="journal article" date="2024" name="Nature">
        <title>Anoxygenic phototroph of the Chloroflexota uses a type I reaction centre.</title>
        <authorList>
            <person name="Tsuji J.M."/>
            <person name="Shaw N.A."/>
            <person name="Nagashima S."/>
            <person name="Venkiteswaran J.J."/>
            <person name="Schiff S.L."/>
            <person name="Watanabe T."/>
            <person name="Fukui M."/>
            <person name="Hanada S."/>
            <person name="Tank M."/>
            <person name="Neufeld J.D."/>
        </authorList>
    </citation>
    <scope>NUCLEOTIDE SEQUENCE</scope>
    <source>
        <strain evidence="3">L227-S17</strain>
    </source>
</reference>
<accession>A0A8T7LZV0</accession>
<dbReference type="Proteomes" id="UP001431572">
    <property type="component" value="Chromosome 1"/>
</dbReference>
<reference evidence="2 4" key="1">
    <citation type="submission" date="2020-06" db="EMBL/GenBank/DDBJ databases">
        <title>Anoxygenic phototrophic Chloroflexota member uses a Type I reaction center.</title>
        <authorList>
            <person name="Tsuji J.M."/>
            <person name="Shaw N.A."/>
            <person name="Nagashima S."/>
            <person name="Venkiteswaran J."/>
            <person name="Schiff S.L."/>
            <person name="Hanada S."/>
            <person name="Tank M."/>
            <person name="Neufeld J.D."/>
        </authorList>
    </citation>
    <scope>NUCLEOTIDE SEQUENCE [LARGE SCALE GENOMIC DNA]</scope>
    <source>
        <strain evidence="2">L227-S17</strain>
    </source>
</reference>
<evidence type="ECO:0000313" key="5">
    <source>
        <dbReference type="Proteomes" id="UP001431572"/>
    </source>
</evidence>
<dbReference type="EMBL" id="CP128399">
    <property type="protein sequence ID" value="WJW66851.1"/>
    <property type="molecule type" value="Genomic_DNA"/>
</dbReference>
<gene>
    <name evidence="2" type="ORF">HXX08_03740</name>
    <name evidence="3" type="ORF">OZ401_000096</name>
</gene>
<dbReference type="SUPFAM" id="SSF103196">
    <property type="entry name" value="Roadblock/LC7 domain"/>
    <property type="match status" value="1"/>
</dbReference>
<evidence type="ECO:0000259" key="1">
    <source>
        <dbReference type="SMART" id="SM00960"/>
    </source>
</evidence>
<dbReference type="Gene3D" id="3.30.450.30">
    <property type="entry name" value="Dynein light chain 2a, cytoplasmic"/>
    <property type="match status" value="1"/>
</dbReference>
<evidence type="ECO:0000313" key="3">
    <source>
        <dbReference type="EMBL" id="WJW66851.1"/>
    </source>
</evidence>
<dbReference type="Proteomes" id="UP000521676">
    <property type="component" value="Unassembled WGS sequence"/>
</dbReference>
<feature type="domain" description="Roadblock/LAMTOR2" evidence="1">
    <location>
        <begin position="1"/>
        <end position="87"/>
    </location>
</feature>
<dbReference type="EMBL" id="JACATZ010000001">
    <property type="protein sequence ID" value="NWJ44970.1"/>
    <property type="molecule type" value="Genomic_DNA"/>
</dbReference>
<dbReference type="RefSeq" id="WP_341468744.1">
    <property type="nucleotide sequence ID" value="NZ_CP128399.1"/>
</dbReference>
<proteinExistence type="predicted"/>
<dbReference type="AlphaFoldDB" id="A0A8T7LZV0"/>
<sequence>MLNKFKAVKDVEMAAIVSLDGMQLDSFSKGNLDVDSICAIATTGLQMSVALGHETERGDAKQTVLEYSGGAIVLEPLTEETMMLVVSSDPNSIGKIRYLGKKYRQLLIDALGE</sequence>
<name>A0A8T7LZV0_9CHLR</name>
<keyword evidence="5" id="KW-1185">Reference proteome</keyword>
<evidence type="ECO:0000313" key="2">
    <source>
        <dbReference type="EMBL" id="NWJ44970.1"/>
    </source>
</evidence>
<organism evidence="2 4">
    <name type="scientific">Candidatus Chlorohelix allophototropha</name>
    <dbReference type="NCBI Taxonomy" id="3003348"/>
    <lineage>
        <taxon>Bacteria</taxon>
        <taxon>Bacillati</taxon>
        <taxon>Chloroflexota</taxon>
        <taxon>Chloroflexia</taxon>
        <taxon>Candidatus Chloroheliales</taxon>
        <taxon>Candidatus Chloroheliaceae</taxon>
        <taxon>Candidatus Chlorohelix</taxon>
    </lineage>
</organism>
<evidence type="ECO:0000313" key="4">
    <source>
        <dbReference type="Proteomes" id="UP000521676"/>
    </source>
</evidence>